<evidence type="ECO:0000256" key="9">
    <source>
        <dbReference type="ARBA" id="ARBA00022989"/>
    </source>
</evidence>
<comment type="caution">
    <text evidence="14">The sequence shown here is derived from an EMBL/GenBank/DDBJ whole genome shotgun (WGS) entry which is preliminary data.</text>
</comment>
<dbReference type="GO" id="GO:0005886">
    <property type="term" value="C:plasma membrane"/>
    <property type="evidence" value="ECO:0007669"/>
    <property type="project" value="UniProtKB-SubCell"/>
</dbReference>
<dbReference type="Proteomes" id="UP000241362">
    <property type="component" value="Unassembled WGS sequence"/>
</dbReference>
<evidence type="ECO:0000256" key="5">
    <source>
        <dbReference type="ARBA" id="ARBA00022475"/>
    </source>
</evidence>
<accession>A0A2T4JD81</accession>
<comment type="catalytic activity">
    <reaction evidence="12">
        <text>Mg(2+)(in) = Mg(2+)(out)</text>
        <dbReference type="Rhea" id="RHEA:29827"/>
        <dbReference type="ChEBI" id="CHEBI:18420"/>
    </reaction>
</comment>
<organism evidence="14 15">
    <name type="scientific">Fuscovulum blasticum DSM 2131</name>
    <dbReference type="NCBI Taxonomy" id="1188250"/>
    <lineage>
        <taxon>Bacteria</taxon>
        <taxon>Pseudomonadati</taxon>
        <taxon>Pseudomonadota</taxon>
        <taxon>Alphaproteobacteria</taxon>
        <taxon>Rhodobacterales</taxon>
        <taxon>Paracoccaceae</taxon>
        <taxon>Pseudogemmobacter</taxon>
    </lineage>
</organism>
<evidence type="ECO:0000256" key="12">
    <source>
        <dbReference type="ARBA" id="ARBA00034269"/>
    </source>
</evidence>
<keyword evidence="8" id="KW-0460">Magnesium</keyword>
<keyword evidence="4" id="KW-0813">Transport</keyword>
<evidence type="ECO:0000256" key="4">
    <source>
        <dbReference type="ARBA" id="ARBA00022448"/>
    </source>
</evidence>
<dbReference type="SUPFAM" id="SSF143865">
    <property type="entry name" value="CorA soluble domain-like"/>
    <property type="match status" value="1"/>
</dbReference>
<sequence>MLFAYASAGAKLTQMPHSGPLDPAVWVDLYKPMPAQVERVRAMGLEVPTPAEMEEIELSNRLYREGGADYMTVVLPGLDETGARVSAPVTFILTATRLITVRHHRPRPFETYPTRADKVGPGCTDPRRLFLSLMEEIIGRLADILEAGGGELDQITARVFDLGGSDRNLAGALREISQMSDQIAKVRLSLLTLERAISYFGQSLADGGGDGLRPVVKGLMRDIQALEVHGDFLTNRIAMASDLSLGMISVAQNTTVKIVSVVAVIFLPPTLIASAYGMNFTGIPELTWAWGYQMALGLMLASAVGTFLFFKWKRWL</sequence>
<dbReference type="PANTHER" id="PTHR47685">
    <property type="entry name" value="MAGNESIUM TRANSPORT PROTEIN CORA"/>
    <property type="match status" value="1"/>
</dbReference>
<evidence type="ECO:0000313" key="15">
    <source>
        <dbReference type="Proteomes" id="UP000241362"/>
    </source>
</evidence>
<evidence type="ECO:0000256" key="10">
    <source>
        <dbReference type="ARBA" id="ARBA00023065"/>
    </source>
</evidence>
<keyword evidence="9 13" id="KW-1133">Transmembrane helix</keyword>
<dbReference type="GO" id="GO:0015099">
    <property type="term" value="F:nickel cation transmembrane transporter activity"/>
    <property type="evidence" value="ECO:0007669"/>
    <property type="project" value="TreeGrafter"/>
</dbReference>
<comment type="subcellular location">
    <subcellularLocation>
        <location evidence="1">Cell inner membrane</location>
        <topology evidence="1">Multi-pass membrane protein</topology>
    </subcellularLocation>
</comment>
<evidence type="ECO:0000313" key="14">
    <source>
        <dbReference type="EMBL" id="PTE15849.1"/>
    </source>
</evidence>
<evidence type="ECO:0000256" key="2">
    <source>
        <dbReference type="ARBA" id="ARBA00009765"/>
    </source>
</evidence>
<dbReference type="Gene3D" id="1.20.58.340">
    <property type="entry name" value="Magnesium transport protein CorA, transmembrane region"/>
    <property type="match status" value="1"/>
</dbReference>
<dbReference type="PANTHER" id="PTHR47685:SF1">
    <property type="entry name" value="MAGNESIUM TRANSPORT PROTEIN CORA"/>
    <property type="match status" value="1"/>
</dbReference>
<dbReference type="RefSeq" id="WP_107671857.1">
    <property type="nucleotide sequence ID" value="NZ_PZKE01000002.1"/>
</dbReference>
<dbReference type="EMBL" id="PZKE01000002">
    <property type="protein sequence ID" value="PTE15849.1"/>
    <property type="molecule type" value="Genomic_DNA"/>
</dbReference>
<dbReference type="CDD" id="cd12837">
    <property type="entry name" value="EcCorA-like_u1"/>
    <property type="match status" value="1"/>
</dbReference>
<dbReference type="InterPro" id="IPR045863">
    <property type="entry name" value="CorA_TM1_TM2"/>
</dbReference>
<keyword evidence="6" id="KW-0997">Cell inner membrane</keyword>
<dbReference type="SUPFAM" id="SSF144083">
    <property type="entry name" value="Magnesium transport protein CorA, transmembrane region"/>
    <property type="match status" value="1"/>
</dbReference>
<evidence type="ECO:0000256" key="8">
    <source>
        <dbReference type="ARBA" id="ARBA00022842"/>
    </source>
</evidence>
<name>A0A2T4JD81_FUSBL</name>
<reference evidence="14 15" key="1">
    <citation type="submission" date="2018-03" db="EMBL/GenBank/DDBJ databases">
        <title>Rhodobacter blasticus.</title>
        <authorList>
            <person name="Meyer T.E."/>
            <person name="Miller S."/>
            <person name="Lodha T."/>
            <person name="Gandham S."/>
            <person name="Chintalapati S."/>
            <person name="Chintalapati V.R."/>
        </authorList>
    </citation>
    <scope>NUCLEOTIDE SEQUENCE [LARGE SCALE GENOMIC DNA]</scope>
    <source>
        <strain evidence="14 15">DSM 2131</strain>
    </source>
</reference>
<feature type="transmembrane region" description="Helical" evidence="13">
    <location>
        <begin position="290"/>
        <end position="310"/>
    </location>
</feature>
<dbReference type="AlphaFoldDB" id="A0A2T4JD81"/>
<evidence type="ECO:0000256" key="6">
    <source>
        <dbReference type="ARBA" id="ARBA00022519"/>
    </source>
</evidence>
<keyword evidence="11 13" id="KW-0472">Membrane</keyword>
<keyword evidence="7 13" id="KW-0812">Transmembrane</keyword>
<keyword evidence="5" id="KW-1003">Cell membrane</keyword>
<proteinExistence type="inferred from homology"/>
<keyword evidence="15" id="KW-1185">Reference proteome</keyword>
<evidence type="ECO:0000256" key="7">
    <source>
        <dbReference type="ARBA" id="ARBA00022692"/>
    </source>
</evidence>
<gene>
    <name evidence="14" type="ORF">C5F44_02065</name>
</gene>
<dbReference type="Pfam" id="PF01544">
    <property type="entry name" value="CorA"/>
    <property type="match status" value="1"/>
</dbReference>
<dbReference type="FunFam" id="1.20.58.340:FF:000001">
    <property type="entry name" value="Magnesium transport protein CorA"/>
    <property type="match status" value="1"/>
</dbReference>
<evidence type="ECO:0000256" key="13">
    <source>
        <dbReference type="SAM" id="Phobius"/>
    </source>
</evidence>
<dbReference type="InterPro" id="IPR002523">
    <property type="entry name" value="MgTranspt_CorA/ZnTranspt_ZntB"/>
</dbReference>
<dbReference type="GO" id="GO:0015087">
    <property type="term" value="F:cobalt ion transmembrane transporter activity"/>
    <property type="evidence" value="ECO:0007669"/>
    <property type="project" value="TreeGrafter"/>
</dbReference>
<protein>
    <recommendedName>
        <fullName evidence="3">Magnesium transport protein CorA</fullName>
    </recommendedName>
</protein>
<comment type="similarity">
    <text evidence="2">Belongs to the CorA metal ion transporter (MIT) (TC 1.A.35) family.</text>
</comment>
<dbReference type="InterPro" id="IPR050829">
    <property type="entry name" value="CorA_MIT"/>
</dbReference>
<evidence type="ECO:0000256" key="1">
    <source>
        <dbReference type="ARBA" id="ARBA00004429"/>
    </source>
</evidence>
<dbReference type="InterPro" id="IPR045861">
    <property type="entry name" value="CorA_cytoplasmic_dom"/>
</dbReference>
<dbReference type="GO" id="GO:0015095">
    <property type="term" value="F:magnesium ion transmembrane transporter activity"/>
    <property type="evidence" value="ECO:0007669"/>
    <property type="project" value="TreeGrafter"/>
</dbReference>
<keyword evidence="10" id="KW-0406">Ion transport</keyword>
<feature type="transmembrane region" description="Helical" evidence="13">
    <location>
        <begin position="258"/>
        <end position="278"/>
    </location>
</feature>
<evidence type="ECO:0000256" key="11">
    <source>
        <dbReference type="ARBA" id="ARBA00023136"/>
    </source>
</evidence>
<evidence type="ECO:0000256" key="3">
    <source>
        <dbReference type="ARBA" id="ARBA00019439"/>
    </source>
</evidence>